<dbReference type="Gene3D" id="2.20.110.10">
    <property type="entry name" value="Histone H3 K4-specific methyltransferase SET7/9 N-terminal domain"/>
    <property type="match status" value="3"/>
</dbReference>
<accession>A0A432GMI2</accession>
<dbReference type="Pfam" id="PF02493">
    <property type="entry name" value="MORN"/>
    <property type="match status" value="6"/>
</dbReference>
<dbReference type="InterPro" id="IPR003409">
    <property type="entry name" value="MORN"/>
</dbReference>
<reference evidence="2 3" key="1">
    <citation type="submission" date="2018-06" db="EMBL/GenBank/DDBJ databases">
        <title>Combined omics and stable isotope probing to characterize newly discovered Mariana Back-Arc vent microbial communities.</title>
        <authorList>
            <person name="Trembath-Reichert E."/>
            <person name="Huber J.A."/>
        </authorList>
    </citation>
    <scope>NUCLEOTIDE SEQUENCE [LARGE SCALE GENOMIC DNA]</scope>
    <source>
        <strain evidence="2">MAG 58</strain>
    </source>
</reference>
<evidence type="ECO:0000256" key="1">
    <source>
        <dbReference type="ARBA" id="ARBA00022737"/>
    </source>
</evidence>
<name>A0A432GMI2_9DELT</name>
<evidence type="ECO:0000313" key="3">
    <source>
        <dbReference type="Proteomes" id="UP000287917"/>
    </source>
</evidence>
<comment type="caution">
    <text evidence="2">The sequence shown here is derived from an EMBL/GenBank/DDBJ whole genome shotgun (WGS) entry which is preliminary data.</text>
</comment>
<proteinExistence type="predicted"/>
<dbReference type="PANTHER" id="PTHR43215">
    <property type="entry name" value="RADIAL SPOKE HEAD 1 HOMOLOG"/>
    <property type="match status" value="1"/>
</dbReference>
<sequence>MRHILIIVISLLLFTFTLFGQSKVIGVLYQYKTTSGFIWKTFGKGKVQPKYEGEVSNGTPDGFGVLSYPFTDSKSVVGEWKVGKEWNTEHYKKDGKLIGKYENGKWILKWGVLCGTLEEGTMVWFEKCYDGVESKYVGYIENRKPNGQGTYIFHDGRKYVGGWKDGKEHGQGTFTFSDGNKGVGEFRENKPWNITTYDKDGNIRWKMVNGVKVEKGILFRDTPRSKWEDGGEKWFRSGDEKTQAKYEGEILTGVPGGQGTITFPSGSTYVGEFRDGKRTGQGTMTYSDGGKYEGKWKDGKQHGQGTFTFTDGRKWAGEFRGNKPWNLSLFDKKGNINMKWVNGKKQ</sequence>
<evidence type="ECO:0008006" key="4">
    <source>
        <dbReference type="Google" id="ProtNLM"/>
    </source>
</evidence>
<dbReference type="SUPFAM" id="SSF82185">
    <property type="entry name" value="Histone H3 K4-specific methyltransferase SET7/9 N-terminal domain"/>
    <property type="match status" value="3"/>
</dbReference>
<dbReference type="SMART" id="SM00698">
    <property type="entry name" value="MORN"/>
    <property type="match status" value="6"/>
</dbReference>
<dbReference type="Proteomes" id="UP000287917">
    <property type="component" value="Unassembled WGS sequence"/>
</dbReference>
<protein>
    <recommendedName>
        <fullName evidence="4">Membrane-binding protein</fullName>
    </recommendedName>
</protein>
<evidence type="ECO:0000313" key="2">
    <source>
        <dbReference type="EMBL" id="RTZ84473.1"/>
    </source>
</evidence>
<dbReference type="EMBL" id="QNZK01000219">
    <property type="protein sequence ID" value="RTZ84473.1"/>
    <property type="molecule type" value="Genomic_DNA"/>
</dbReference>
<dbReference type="PANTHER" id="PTHR43215:SF14">
    <property type="entry name" value="RADIAL SPOKE HEAD 1 HOMOLOG"/>
    <property type="match status" value="1"/>
</dbReference>
<dbReference type="AlphaFoldDB" id="A0A432GMI2"/>
<organism evidence="2 3">
    <name type="scientific">SAR324 cluster bacterium</name>
    <dbReference type="NCBI Taxonomy" id="2024889"/>
    <lineage>
        <taxon>Bacteria</taxon>
        <taxon>Deltaproteobacteria</taxon>
        <taxon>SAR324 cluster</taxon>
    </lineage>
</organism>
<keyword evidence="1" id="KW-0677">Repeat</keyword>
<gene>
    <name evidence="2" type="ORF">DSY96_06215</name>
</gene>